<name>A0ACC2SHH1_9FUNG</name>
<comment type="caution">
    <text evidence="1">The sequence shown here is derived from an EMBL/GenBank/DDBJ whole genome shotgun (WGS) entry which is preliminary data.</text>
</comment>
<keyword evidence="2" id="KW-1185">Reference proteome</keyword>
<sequence length="157" mass="17062">MLAQMSTSATNQELTQERGTGPQPSPMTTTLEQDNQVANLRFLINERTPGPSAILPPLKPCTQIPRAVTSDKLLLTMLIGKPQLRDSNPDTLWAASLQDQPPGCLQIFVLKPEQDSTSGNPLKLDEPKSPTSTLPMLKVPVNPTNQRVGQVKDPSIT</sequence>
<evidence type="ECO:0000313" key="2">
    <source>
        <dbReference type="Proteomes" id="UP001165960"/>
    </source>
</evidence>
<proteinExistence type="predicted"/>
<dbReference type="EMBL" id="QTSX02005047">
    <property type="protein sequence ID" value="KAJ9061709.1"/>
    <property type="molecule type" value="Genomic_DNA"/>
</dbReference>
<dbReference type="Proteomes" id="UP001165960">
    <property type="component" value="Unassembled WGS sequence"/>
</dbReference>
<reference evidence="1" key="1">
    <citation type="submission" date="2022-04" db="EMBL/GenBank/DDBJ databases">
        <title>Genome of the entomopathogenic fungus Entomophthora muscae.</title>
        <authorList>
            <person name="Elya C."/>
            <person name="Lovett B.R."/>
            <person name="Lee E."/>
            <person name="Macias A.M."/>
            <person name="Hajek A.E."/>
            <person name="De Bivort B.L."/>
            <person name="Kasson M.T."/>
            <person name="De Fine Licht H.H."/>
            <person name="Stajich J.E."/>
        </authorList>
    </citation>
    <scope>NUCLEOTIDE SEQUENCE</scope>
    <source>
        <strain evidence="1">Berkeley</strain>
    </source>
</reference>
<gene>
    <name evidence="1" type="ORF">DSO57_1017961</name>
</gene>
<evidence type="ECO:0000313" key="1">
    <source>
        <dbReference type="EMBL" id="KAJ9061709.1"/>
    </source>
</evidence>
<accession>A0ACC2SHH1</accession>
<protein>
    <submittedName>
        <fullName evidence="1">Uncharacterized protein</fullName>
    </submittedName>
</protein>
<organism evidence="1 2">
    <name type="scientific">Entomophthora muscae</name>
    <dbReference type="NCBI Taxonomy" id="34485"/>
    <lineage>
        <taxon>Eukaryota</taxon>
        <taxon>Fungi</taxon>
        <taxon>Fungi incertae sedis</taxon>
        <taxon>Zoopagomycota</taxon>
        <taxon>Entomophthoromycotina</taxon>
        <taxon>Entomophthoromycetes</taxon>
        <taxon>Entomophthorales</taxon>
        <taxon>Entomophthoraceae</taxon>
        <taxon>Entomophthora</taxon>
    </lineage>
</organism>